<dbReference type="STRING" id="1737425.GCA_900049755_00371"/>
<dbReference type="InterPro" id="IPR007060">
    <property type="entry name" value="FtsL/DivIC"/>
</dbReference>
<dbReference type="AlphaFoldDB" id="A0A2Z3YT01"/>
<keyword evidence="4" id="KW-0131">Cell cycle</keyword>
<feature type="region of interest" description="Disordered" evidence="2">
    <location>
        <begin position="1"/>
        <end position="28"/>
    </location>
</feature>
<evidence type="ECO:0000313" key="5">
    <source>
        <dbReference type="Proteomes" id="UP000247696"/>
    </source>
</evidence>
<reference evidence="5" key="1">
    <citation type="submission" date="2017-11" db="EMBL/GenBank/DDBJ databases">
        <title>Otitis media/interna in a cat caused by the recently described species Corynebacterium provencense.</title>
        <authorList>
            <person name="Kittl S."/>
            <person name="Brodard I."/>
            <person name="Rychener L."/>
            <person name="Jores J."/>
            <person name="Roosje P."/>
            <person name="Gobeli Brawand S."/>
        </authorList>
    </citation>
    <scope>NUCLEOTIDE SEQUENCE [LARGE SCALE GENOMIC DNA]</scope>
    <source>
        <strain evidence="5">17KM38</strain>
    </source>
</reference>
<feature type="coiled-coil region" evidence="1">
    <location>
        <begin position="78"/>
        <end position="105"/>
    </location>
</feature>
<evidence type="ECO:0000256" key="3">
    <source>
        <dbReference type="SAM" id="Phobius"/>
    </source>
</evidence>
<keyword evidence="5" id="KW-1185">Reference proteome</keyword>
<name>A0A2Z3YT01_9CORY</name>
<feature type="region of interest" description="Disordered" evidence="2">
    <location>
        <begin position="160"/>
        <end position="197"/>
    </location>
</feature>
<organism evidence="4 5">
    <name type="scientific">Corynebacterium provencense</name>
    <dbReference type="NCBI Taxonomy" id="1737425"/>
    <lineage>
        <taxon>Bacteria</taxon>
        <taxon>Bacillati</taxon>
        <taxon>Actinomycetota</taxon>
        <taxon>Actinomycetes</taxon>
        <taxon>Mycobacteriales</taxon>
        <taxon>Corynebacteriaceae</taxon>
        <taxon>Corynebacterium</taxon>
    </lineage>
</organism>
<accession>A0A2Z3YT01</accession>
<evidence type="ECO:0000313" key="4">
    <source>
        <dbReference type="EMBL" id="AWT25724.1"/>
    </source>
</evidence>
<dbReference type="KEGG" id="cpre:Csp1_09170"/>
<dbReference type="GO" id="GO:0051301">
    <property type="term" value="P:cell division"/>
    <property type="evidence" value="ECO:0007669"/>
    <property type="project" value="UniProtKB-KW"/>
</dbReference>
<keyword evidence="3" id="KW-1133">Transmembrane helix</keyword>
<keyword evidence="4" id="KW-0132">Cell division</keyword>
<dbReference type="OrthoDB" id="5187715at2"/>
<dbReference type="Pfam" id="PF04977">
    <property type="entry name" value="DivIC"/>
    <property type="match status" value="1"/>
</dbReference>
<dbReference type="Proteomes" id="UP000247696">
    <property type="component" value="Chromosome"/>
</dbReference>
<proteinExistence type="predicted"/>
<feature type="transmembrane region" description="Helical" evidence="3">
    <location>
        <begin position="48"/>
        <end position="68"/>
    </location>
</feature>
<keyword evidence="3" id="KW-0472">Membrane</keyword>
<evidence type="ECO:0000256" key="1">
    <source>
        <dbReference type="SAM" id="Coils"/>
    </source>
</evidence>
<sequence>MEETPDRSDHLPAPKSTEERTRRVRAAKDAPRKVARSFVQLKSSVNPVVVAVSVLVLAAVVVSVATPLRNFFEQRAAIAEVNATIERQEAEKQALTEEIARYGSEAYVREQARTRLGLVEPGETAYRLMDPDISSGADYVPGEVEETPEPEKPWYSRLWGAVATPPEPAAGGGEDSTPPPSGESPNLPVDPGADPQQ</sequence>
<keyword evidence="1" id="KW-0175">Coiled coil</keyword>
<evidence type="ECO:0000256" key="2">
    <source>
        <dbReference type="SAM" id="MobiDB-lite"/>
    </source>
</evidence>
<keyword evidence="3" id="KW-0812">Transmembrane</keyword>
<dbReference type="EMBL" id="CP024988">
    <property type="protein sequence ID" value="AWT25724.1"/>
    <property type="molecule type" value="Genomic_DNA"/>
</dbReference>
<dbReference type="RefSeq" id="WP_110481186.1">
    <property type="nucleotide sequence ID" value="NZ_CP024988.1"/>
</dbReference>
<protein>
    <submittedName>
        <fullName evidence="4">Cell division protein FtsL</fullName>
    </submittedName>
</protein>
<gene>
    <name evidence="4" type="primary">ftsL_1</name>
    <name evidence="4" type="ORF">Csp1_09170</name>
</gene>